<dbReference type="PANTHER" id="PTHR37042">
    <property type="entry name" value="OUTER MEMBRANE PROTEIN RV1973"/>
    <property type="match status" value="1"/>
</dbReference>
<accession>A0A939F5L1</accession>
<feature type="compositionally biased region" description="Acidic residues" evidence="3">
    <location>
        <begin position="1"/>
        <end position="17"/>
    </location>
</feature>
<keyword evidence="4" id="KW-0812">Transmembrane</keyword>
<proteinExistence type="predicted"/>
<dbReference type="RefSeq" id="WP_206962161.1">
    <property type="nucleotide sequence ID" value="NZ_BAAAJJ010000004.1"/>
</dbReference>
<organism evidence="5 6">
    <name type="scientific">Streptomyces beijiangensis</name>
    <dbReference type="NCBI Taxonomy" id="163361"/>
    <lineage>
        <taxon>Bacteria</taxon>
        <taxon>Bacillati</taxon>
        <taxon>Actinomycetota</taxon>
        <taxon>Actinomycetes</taxon>
        <taxon>Kitasatosporales</taxon>
        <taxon>Streptomycetaceae</taxon>
        <taxon>Streptomyces</taxon>
    </lineage>
</organism>
<evidence type="ECO:0000256" key="1">
    <source>
        <dbReference type="ARBA" id="ARBA00004370"/>
    </source>
</evidence>
<keyword evidence="4" id="KW-1133">Transmembrane helix</keyword>
<dbReference type="EMBL" id="JAFLRJ010000115">
    <property type="protein sequence ID" value="MBO0512725.1"/>
    <property type="molecule type" value="Genomic_DNA"/>
</dbReference>
<dbReference type="Proteomes" id="UP000664167">
    <property type="component" value="Unassembled WGS sequence"/>
</dbReference>
<dbReference type="PANTHER" id="PTHR37042:SF4">
    <property type="entry name" value="OUTER MEMBRANE PROTEIN RV1973"/>
    <property type="match status" value="1"/>
</dbReference>
<evidence type="ECO:0000256" key="4">
    <source>
        <dbReference type="SAM" id="Phobius"/>
    </source>
</evidence>
<feature type="transmembrane region" description="Helical" evidence="4">
    <location>
        <begin position="47"/>
        <end position="66"/>
    </location>
</feature>
<feature type="region of interest" description="Disordered" evidence="3">
    <location>
        <begin position="1"/>
        <end position="37"/>
    </location>
</feature>
<protein>
    <recommendedName>
        <fullName evidence="7">Mce-associated membrane protein</fullName>
    </recommendedName>
</protein>
<gene>
    <name evidence="5" type="ORF">J0695_13035</name>
</gene>
<reference evidence="5" key="1">
    <citation type="submission" date="2021-03" db="EMBL/GenBank/DDBJ databases">
        <title>Streptomyces poriferae sp. nov., a novel marine sponge-derived Actinobacteria species with anti-MRSA activity.</title>
        <authorList>
            <person name="Sandoval-Powers M."/>
            <person name="Kralova S."/>
            <person name="Nguyen G.-S."/>
            <person name="Fawwal D."/>
            <person name="Degnes K."/>
            <person name="Klinkenberg G."/>
            <person name="Sletta H."/>
            <person name="Wentzel A."/>
            <person name="Liles M.R."/>
        </authorList>
    </citation>
    <scope>NUCLEOTIDE SEQUENCE</scope>
    <source>
        <strain evidence="5">DSM 41794</strain>
    </source>
</reference>
<name>A0A939F5L1_9ACTN</name>
<dbReference type="AlphaFoldDB" id="A0A939F5L1"/>
<keyword evidence="6" id="KW-1185">Reference proteome</keyword>
<comment type="caution">
    <text evidence="5">The sequence shown here is derived from an EMBL/GenBank/DDBJ whole genome shotgun (WGS) entry which is preliminary data.</text>
</comment>
<evidence type="ECO:0000313" key="6">
    <source>
        <dbReference type="Proteomes" id="UP000664167"/>
    </source>
</evidence>
<evidence type="ECO:0000256" key="3">
    <source>
        <dbReference type="SAM" id="MobiDB-lite"/>
    </source>
</evidence>
<dbReference type="GO" id="GO:0016020">
    <property type="term" value="C:membrane"/>
    <property type="evidence" value="ECO:0007669"/>
    <property type="project" value="UniProtKB-SubCell"/>
</dbReference>
<comment type="subcellular location">
    <subcellularLocation>
        <location evidence="1">Membrane</location>
    </subcellularLocation>
</comment>
<sequence>MSVTENVEEAEEAEEAEAAGAVEDVPGADEGAEAGKAGPWWRRSRGFLAGALAVVLLVGGGVGFLFRAHQLRDVPAARNHALTDTETTAQVAGDVSNALGKIFSYTPEDTGVTAKAARELLAGKAAEQYTELFGQVGTRAVEQQLTLTTQVVRAGVVRLEGGEAYLLVFLDQTAQRKGKVAGAVAAQLSVTAELRGGRWLITDIKAR</sequence>
<evidence type="ECO:0000256" key="2">
    <source>
        <dbReference type="ARBA" id="ARBA00023136"/>
    </source>
</evidence>
<evidence type="ECO:0008006" key="7">
    <source>
        <dbReference type="Google" id="ProtNLM"/>
    </source>
</evidence>
<keyword evidence="2 4" id="KW-0472">Membrane</keyword>
<evidence type="ECO:0000313" key="5">
    <source>
        <dbReference type="EMBL" id="MBO0512725.1"/>
    </source>
</evidence>